<organism evidence="2 3">
    <name type="scientific">Hydrocarboniphaga daqingensis</name>
    <dbReference type="NCBI Taxonomy" id="490188"/>
    <lineage>
        <taxon>Bacteria</taxon>
        <taxon>Pseudomonadati</taxon>
        <taxon>Pseudomonadota</taxon>
        <taxon>Gammaproteobacteria</taxon>
        <taxon>Nevskiales</taxon>
        <taxon>Nevskiaceae</taxon>
        <taxon>Hydrocarboniphaga</taxon>
    </lineage>
</organism>
<dbReference type="Proteomes" id="UP000199758">
    <property type="component" value="Unassembled WGS sequence"/>
</dbReference>
<dbReference type="Pfam" id="PF07027">
    <property type="entry name" value="DUF1318"/>
    <property type="match status" value="1"/>
</dbReference>
<feature type="signal peptide" evidence="1">
    <location>
        <begin position="1"/>
        <end position="24"/>
    </location>
</feature>
<evidence type="ECO:0000313" key="2">
    <source>
        <dbReference type="EMBL" id="SHG63985.1"/>
    </source>
</evidence>
<dbReference type="OrthoDB" id="8526313at2"/>
<accession>A0A1M5LG96</accession>
<gene>
    <name evidence="2" type="ORF">SAMN04488068_0880</name>
</gene>
<evidence type="ECO:0000313" key="3">
    <source>
        <dbReference type="Proteomes" id="UP000199758"/>
    </source>
</evidence>
<evidence type="ECO:0008006" key="4">
    <source>
        <dbReference type="Google" id="ProtNLM"/>
    </source>
</evidence>
<proteinExistence type="predicted"/>
<keyword evidence="3" id="KW-1185">Reference proteome</keyword>
<feature type="chain" id="PRO_5012544909" description="DUF1318 domain-containing protein" evidence="1">
    <location>
        <begin position="25"/>
        <end position="169"/>
    </location>
</feature>
<dbReference type="PROSITE" id="PS51257">
    <property type="entry name" value="PROKAR_LIPOPROTEIN"/>
    <property type="match status" value="1"/>
</dbReference>
<dbReference type="STRING" id="490188.SAMN04488068_0880"/>
<sequence length="169" mass="18430">MSGASARCRLALAGLLLATLAACTALRPGSAVIEPEAIVDEIWRDPAISDARLRSSLPTPELRHIASTMEARLAWLRPWLDLGAVGLDAEGYLLLTDAERIPPDQRIEVREWVAEDNADRVALYRAAASADAKGRSEAEFRALFSQVWQSRAAPAWRTDALADRTADPL</sequence>
<dbReference type="AlphaFoldDB" id="A0A1M5LG96"/>
<reference evidence="2 3" key="1">
    <citation type="submission" date="2016-11" db="EMBL/GenBank/DDBJ databases">
        <authorList>
            <person name="Jaros S."/>
            <person name="Januszkiewicz K."/>
            <person name="Wedrychowicz H."/>
        </authorList>
    </citation>
    <scope>NUCLEOTIDE SEQUENCE [LARGE SCALE GENOMIC DNA]</scope>
    <source>
        <strain evidence="2 3">CGMCC 1.7049</strain>
    </source>
</reference>
<keyword evidence="1" id="KW-0732">Signal</keyword>
<dbReference type="EMBL" id="FQWZ01000002">
    <property type="protein sequence ID" value="SHG63985.1"/>
    <property type="molecule type" value="Genomic_DNA"/>
</dbReference>
<protein>
    <recommendedName>
        <fullName evidence="4">DUF1318 domain-containing protein</fullName>
    </recommendedName>
</protein>
<dbReference type="InterPro" id="IPR008309">
    <property type="entry name" value="YdbL"/>
</dbReference>
<name>A0A1M5LG96_9GAMM</name>
<dbReference type="RefSeq" id="WP_072894535.1">
    <property type="nucleotide sequence ID" value="NZ_FQWZ01000002.1"/>
</dbReference>
<evidence type="ECO:0000256" key="1">
    <source>
        <dbReference type="SAM" id="SignalP"/>
    </source>
</evidence>